<evidence type="ECO:0000256" key="1">
    <source>
        <dbReference type="ARBA" id="ARBA00000185"/>
    </source>
</evidence>
<feature type="region of interest" description="Disordered" evidence="10">
    <location>
        <begin position="806"/>
        <end position="836"/>
    </location>
</feature>
<comment type="similarity">
    <text evidence="7">Belongs to the type II topoisomerase GyrA/ParC subunit family. ParC type 2 subfamily.</text>
</comment>
<keyword evidence="5 7" id="KW-0472">Membrane</keyword>
<dbReference type="InterPro" id="IPR006691">
    <property type="entry name" value="GyrA/parC_rep"/>
</dbReference>
<dbReference type="Gene3D" id="3.30.1360.40">
    <property type="match status" value="1"/>
</dbReference>
<feature type="site" description="Interaction with DNA" evidence="7">
    <location>
        <position position="45"/>
    </location>
</feature>
<dbReference type="InterPro" id="IPR002205">
    <property type="entry name" value="Topo_IIA_dom_A"/>
</dbReference>
<evidence type="ECO:0000256" key="9">
    <source>
        <dbReference type="SAM" id="Coils"/>
    </source>
</evidence>
<comment type="subcellular location">
    <subcellularLocation>
        <location evidence="7">Cell membrane</location>
        <topology evidence="7">Peripheral membrane protein</topology>
    </subcellularLocation>
</comment>
<dbReference type="Gene3D" id="2.120.10.90">
    <property type="entry name" value="DNA gyrase/topoisomerase IV, subunit A, C-terminal"/>
    <property type="match status" value="1"/>
</dbReference>
<evidence type="ECO:0000256" key="2">
    <source>
        <dbReference type="ARBA" id="ARBA00022475"/>
    </source>
</evidence>
<keyword evidence="13" id="KW-1185">Reference proteome</keyword>
<evidence type="ECO:0000313" key="13">
    <source>
        <dbReference type="Proteomes" id="UP000323144"/>
    </source>
</evidence>
<feature type="site" description="Interaction with DNA" evidence="7">
    <location>
        <position position="81"/>
    </location>
</feature>
<dbReference type="RefSeq" id="WP_166508200.1">
    <property type="nucleotide sequence ID" value="NZ_CP043026.1"/>
</dbReference>
<dbReference type="InterPro" id="IPR013758">
    <property type="entry name" value="Topo_IIA_A/C_ab"/>
</dbReference>
<proteinExistence type="inferred from homology"/>
<organism evidence="12 13">
    <name type="scientific">Spiroplasma chinense</name>
    <dbReference type="NCBI Taxonomy" id="216932"/>
    <lineage>
        <taxon>Bacteria</taxon>
        <taxon>Bacillati</taxon>
        <taxon>Mycoplasmatota</taxon>
        <taxon>Mollicutes</taxon>
        <taxon>Entomoplasmatales</taxon>
        <taxon>Spiroplasmataceae</taxon>
        <taxon>Spiroplasma</taxon>
    </lineage>
</organism>
<dbReference type="EC" id="5.6.2.2" evidence="7"/>
<evidence type="ECO:0000256" key="4">
    <source>
        <dbReference type="ARBA" id="ARBA00023125"/>
    </source>
</evidence>
<dbReference type="GO" id="GO:0009330">
    <property type="term" value="C:DNA topoisomerase type II (double strand cut, ATP-hydrolyzing) complex"/>
    <property type="evidence" value="ECO:0007669"/>
    <property type="project" value="TreeGrafter"/>
</dbReference>
<feature type="site" description="Interaction with DNA" evidence="7">
    <location>
        <position position="83"/>
    </location>
</feature>
<dbReference type="InterPro" id="IPR005741">
    <property type="entry name" value="TopoIV_A_Gpos"/>
</dbReference>
<evidence type="ECO:0000256" key="5">
    <source>
        <dbReference type="ARBA" id="ARBA00023136"/>
    </source>
</evidence>
<dbReference type="GO" id="GO:0005737">
    <property type="term" value="C:cytoplasm"/>
    <property type="evidence" value="ECO:0007669"/>
    <property type="project" value="TreeGrafter"/>
</dbReference>
<dbReference type="AlphaFoldDB" id="A0A5B9Y4T1"/>
<sequence length="848" mass="95915">MANNNNIEKGILSYSLEELMGDRFGRYAKYIIQERALPDVRDGLKPVQRRVLYAMNELGLTHEKSYKKSARVVGDVIGKYHPHGDTSVYEALVRMSQHWKLNVPLVDMHGNNGSIDGDSAAAMRYTETRLSKISSLLLNDLQKNTVLFAPNFDDSEKEPTVLPGYFPNILVNGATGIAAGYATNMPPHNINEIIDATIEIINKPKTTLDEILKIVKGPDFPTGAIVMGKEGIVNAFETGKGRVIIQSKMHREENNIIIDEIPYEVVKQDLVRKIGEVADANPQIEVKEVRDETDRTGLRIVIELSNKADYEITRKFLLKNTPLQISYNYNNVVIVDKQPKQLGIIDILKAYVKHFQEVFTRKTQFDLEKAQKRQEIIDGLIKAISILDEVIKIIRESKNRGDAITNLISKYEFTETQAIAIVDLRLYRLTSTDIEKLKEEKAELASQIENFTKILSDTKYLNSEIVKQLKETKEKFGVERRSEVVDDIENIEVEIKKTIVQKDYTIWISQDGYLKAIEDSQLGKFPMSDFKRKPNDIWISKVPASSLDFILLVSSAGTYYSIPVYKILPSKWKEIGMHINKIATLSGQSERILAAFVVREYKNAKQEILLATKKGMIKRTPVEDLETKMFSKPFRIIKLGADDELVSASLVTSKTKTVTMLTRNGFSVRYDIGEIPSAGPNAKGVKSTVVKDEDIVAGKAFDAGDILVLTNKGNIKKIKQDLVPIMTRPKRGVRLYPWNKKRDEFATFLYNVQSKDVLNLLDEEDNLSQLNVKGFKYAELEDVPEDLDMNEIVTTTLEKSFVIKNGDIPPAPKSAEDEKEVVEVSTKKDKSINEESTQELKIDVEDLI</sequence>
<evidence type="ECO:0000256" key="3">
    <source>
        <dbReference type="ARBA" id="ARBA00023029"/>
    </source>
</evidence>
<dbReference type="NCBIfam" id="NF004044">
    <property type="entry name" value="PRK05561.1"/>
    <property type="match status" value="1"/>
</dbReference>
<accession>A0A5B9Y4T1</accession>
<dbReference type="GO" id="GO:0005694">
    <property type="term" value="C:chromosome"/>
    <property type="evidence" value="ECO:0007669"/>
    <property type="project" value="InterPro"/>
</dbReference>
<dbReference type="GO" id="GO:0019897">
    <property type="term" value="C:extrinsic component of plasma membrane"/>
    <property type="evidence" value="ECO:0007669"/>
    <property type="project" value="UniProtKB-UniRule"/>
</dbReference>
<evidence type="ECO:0000313" key="12">
    <source>
        <dbReference type="EMBL" id="QEH61815.1"/>
    </source>
</evidence>
<dbReference type="PANTHER" id="PTHR43493">
    <property type="entry name" value="DNA GYRASE/TOPOISOMERASE SUBUNIT A"/>
    <property type="match status" value="1"/>
</dbReference>
<comment type="catalytic activity">
    <reaction evidence="1 7 8">
        <text>ATP-dependent breakage, passage and rejoining of double-stranded DNA.</text>
        <dbReference type="EC" id="5.6.2.2"/>
    </reaction>
</comment>
<evidence type="ECO:0000256" key="10">
    <source>
        <dbReference type="SAM" id="MobiDB-lite"/>
    </source>
</evidence>
<dbReference type="SMART" id="SM00434">
    <property type="entry name" value="TOP4c"/>
    <property type="match status" value="1"/>
</dbReference>
<dbReference type="FunFam" id="1.10.268.10:FF:000001">
    <property type="entry name" value="DNA gyrase subunit A"/>
    <property type="match status" value="1"/>
</dbReference>
<dbReference type="Pfam" id="PF03989">
    <property type="entry name" value="DNA_gyraseA_C"/>
    <property type="match status" value="4"/>
</dbReference>
<dbReference type="SUPFAM" id="SSF56719">
    <property type="entry name" value="Type II DNA topoisomerase"/>
    <property type="match status" value="1"/>
</dbReference>
<dbReference type="InterPro" id="IPR013757">
    <property type="entry name" value="Topo_IIA_A_a_sf"/>
</dbReference>
<dbReference type="Gene3D" id="1.10.268.10">
    <property type="entry name" value="Topoisomerase, domain 3"/>
    <property type="match status" value="1"/>
</dbReference>
<dbReference type="GO" id="GO:0005524">
    <property type="term" value="F:ATP binding"/>
    <property type="evidence" value="ECO:0007669"/>
    <property type="project" value="InterPro"/>
</dbReference>
<dbReference type="GO" id="GO:0003677">
    <property type="term" value="F:DNA binding"/>
    <property type="evidence" value="ECO:0007669"/>
    <property type="project" value="UniProtKB-UniRule"/>
</dbReference>
<dbReference type="KEGG" id="schi:SCHIN_v1c06180"/>
<dbReference type="GO" id="GO:0034335">
    <property type="term" value="F:DNA negative supercoiling activity"/>
    <property type="evidence" value="ECO:0007669"/>
    <property type="project" value="UniProtKB-ARBA"/>
</dbReference>
<dbReference type="InterPro" id="IPR050220">
    <property type="entry name" value="Type_II_DNA_Topoisomerases"/>
</dbReference>
<evidence type="ECO:0000259" key="11">
    <source>
        <dbReference type="PROSITE" id="PS52040"/>
    </source>
</evidence>
<dbReference type="Proteomes" id="UP000323144">
    <property type="component" value="Chromosome"/>
</dbReference>
<keyword evidence="6 7" id="KW-0413">Isomerase</keyword>
<evidence type="ECO:0000256" key="6">
    <source>
        <dbReference type="ARBA" id="ARBA00023235"/>
    </source>
</evidence>
<dbReference type="HAMAP" id="MF_00937">
    <property type="entry name" value="ParC_type2"/>
    <property type="match status" value="1"/>
</dbReference>
<keyword evidence="2 7" id="KW-1003">Cell membrane</keyword>
<dbReference type="PROSITE" id="PS52040">
    <property type="entry name" value="TOPO_IIA"/>
    <property type="match status" value="1"/>
</dbReference>
<dbReference type="GO" id="GO:0006265">
    <property type="term" value="P:DNA topological change"/>
    <property type="evidence" value="ECO:0007669"/>
    <property type="project" value="UniProtKB-UniRule"/>
</dbReference>
<dbReference type="PANTHER" id="PTHR43493:SF9">
    <property type="entry name" value="DNA TOPOISOMERASE 4 SUBUNIT A"/>
    <property type="match status" value="1"/>
</dbReference>
<keyword evidence="4 7" id="KW-0238">DNA-binding</keyword>
<dbReference type="Gene3D" id="3.90.199.10">
    <property type="entry name" value="Topoisomerase II, domain 5"/>
    <property type="match status" value="1"/>
</dbReference>
<dbReference type="SUPFAM" id="SSF101904">
    <property type="entry name" value="GyrA/ParC C-terminal domain-like"/>
    <property type="match status" value="1"/>
</dbReference>
<comment type="subunit">
    <text evidence="7">Heterotetramer composed of ParC and ParE.</text>
</comment>
<feature type="domain" description="Topo IIA-type catalytic" evidence="11">
    <location>
        <begin position="37"/>
        <end position="496"/>
    </location>
</feature>
<evidence type="ECO:0000256" key="7">
    <source>
        <dbReference type="HAMAP-Rule" id="MF_00937"/>
    </source>
</evidence>
<protein>
    <recommendedName>
        <fullName evidence="7">DNA topoisomerase 4 subunit A</fullName>
        <ecNumber evidence="7">5.6.2.2</ecNumber>
    </recommendedName>
    <alternativeName>
        <fullName evidence="7">Topoisomerase IV subunit A</fullName>
    </alternativeName>
</protein>
<feature type="coiled-coil region" evidence="9">
    <location>
        <begin position="427"/>
        <end position="454"/>
    </location>
</feature>
<keyword evidence="3 7" id="KW-0799">Topoisomerase</keyword>
<feature type="active site" description="O-(5'-phospho-DNA)-tyrosine intermediate" evidence="7 8">
    <location>
        <position position="125"/>
    </location>
</feature>
<feature type="site" description="Transition state stabilizer" evidence="7">
    <location>
        <position position="124"/>
    </location>
</feature>
<feature type="compositionally biased region" description="Basic and acidic residues" evidence="10">
    <location>
        <begin position="821"/>
        <end position="836"/>
    </location>
</feature>
<dbReference type="Pfam" id="PF00521">
    <property type="entry name" value="DNA_topoisoIV"/>
    <property type="match status" value="1"/>
</dbReference>
<evidence type="ECO:0000256" key="8">
    <source>
        <dbReference type="PROSITE-ProRule" id="PRU01384"/>
    </source>
</evidence>
<dbReference type="NCBIfam" id="TIGR01061">
    <property type="entry name" value="parC_Gpos"/>
    <property type="match status" value="1"/>
</dbReference>
<dbReference type="CDD" id="cd00187">
    <property type="entry name" value="TOP4c"/>
    <property type="match status" value="1"/>
</dbReference>
<dbReference type="InterPro" id="IPR013760">
    <property type="entry name" value="Topo_IIA-like_dom_sf"/>
</dbReference>
<dbReference type="EMBL" id="CP043026">
    <property type="protein sequence ID" value="QEH61815.1"/>
    <property type="molecule type" value="Genomic_DNA"/>
</dbReference>
<comment type="function">
    <text evidence="7">Topoisomerase IV is essential for chromosome segregation. It relaxes supercoiled DNA. Performs the decatenation events required during the replication of a circular DNA molecule.</text>
</comment>
<gene>
    <name evidence="7 12" type="primary">parC</name>
    <name evidence="12" type="ORF">SCHIN_v1c06180</name>
</gene>
<reference evidence="12 13" key="1">
    <citation type="submission" date="2019-08" db="EMBL/GenBank/DDBJ databases">
        <title>Complete genome sequence of Spiroplasma chinense CCH (DSM 19755).</title>
        <authorList>
            <person name="Shen H.-Y."/>
            <person name="Lin Y.-C."/>
            <person name="Chou L."/>
            <person name="Kuo C.-H."/>
        </authorList>
    </citation>
    <scope>NUCLEOTIDE SEQUENCE [LARGE SCALE GENOMIC DNA]</scope>
    <source>
        <strain evidence="12 13">CCH</strain>
    </source>
</reference>
<dbReference type="GO" id="GO:0007059">
    <property type="term" value="P:chromosome segregation"/>
    <property type="evidence" value="ECO:0007669"/>
    <property type="project" value="UniProtKB-UniRule"/>
</dbReference>
<dbReference type="InterPro" id="IPR035516">
    <property type="entry name" value="Gyrase/topoIV_suA_C"/>
</dbReference>
<feature type="site" description="Interaction with DNA" evidence="7">
    <location>
        <position position="94"/>
    </location>
</feature>
<name>A0A5B9Y4T1_9MOLU</name>
<keyword evidence="9" id="KW-0175">Coiled coil</keyword>
<dbReference type="FunFam" id="3.90.199.10:FF:000001">
    <property type="entry name" value="DNA gyrase subunit A"/>
    <property type="match status" value="1"/>
</dbReference>
<feature type="site" description="Interaction with DNA" evidence="7">
    <location>
        <position position="100"/>
    </location>
</feature>